<evidence type="ECO:0000313" key="1">
    <source>
        <dbReference type="EMBL" id="TKA48406.1"/>
    </source>
</evidence>
<dbReference type="SUPFAM" id="SSF53254">
    <property type="entry name" value="Phosphoglycerate mutase-like"/>
    <property type="match status" value="1"/>
</dbReference>
<name>A0A4U0VJ71_9PEZI</name>
<evidence type="ECO:0000313" key="2">
    <source>
        <dbReference type="Proteomes" id="UP000310066"/>
    </source>
</evidence>
<dbReference type="AlphaFoldDB" id="A0A4U0VJ71"/>
<organism evidence="1 2">
    <name type="scientific">Friedmanniomyces endolithicus</name>
    <dbReference type="NCBI Taxonomy" id="329885"/>
    <lineage>
        <taxon>Eukaryota</taxon>
        <taxon>Fungi</taxon>
        <taxon>Dikarya</taxon>
        <taxon>Ascomycota</taxon>
        <taxon>Pezizomycotina</taxon>
        <taxon>Dothideomycetes</taxon>
        <taxon>Dothideomycetidae</taxon>
        <taxon>Mycosphaerellales</taxon>
        <taxon>Teratosphaeriaceae</taxon>
        <taxon>Friedmanniomyces</taxon>
    </lineage>
</organism>
<reference evidence="1 2" key="1">
    <citation type="submission" date="2017-03" db="EMBL/GenBank/DDBJ databases">
        <title>Genomes of endolithic fungi from Antarctica.</title>
        <authorList>
            <person name="Coleine C."/>
            <person name="Masonjones S."/>
            <person name="Stajich J.E."/>
        </authorList>
    </citation>
    <scope>NUCLEOTIDE SEQUENCE [LARGE SCALE GENOMIC DNA]</scope>
    <source>
        <strain evidence="1 2">CCFEE 5311</strain>
    </source>
</reference>
<dbReference type="InterPro" id="IPR013078">
    <property type="entry name" value="His_Pase_superF_clade-1"/>
</dbReference>
<dbReference type="InterPro" id="IPR029033">
    <property type="entry name" value="His_PPase_superfam"/>
</dbReference>
<dbReference type="EMBL" id="NAJP01000003">
    <property type="protein sequence ID" value="TKA48406.1"/>
    <property type="molecule type" value="Genomic_DNA"/>
</dbReference>
<dbReference type="OrthoDB" id="496981at2759"/>
<evidence type="ECO:0008006" key="3">
    <source>
        <dbReference type="Google" id="ProtNLM"/>
    </source>
</evidence>
<dbReference type="Proteomes" id="UP000310066">
    <property type="component" value="Unassembled WGS sequence"/>
</dbReference>
<proteinExistence type="predicted"/>
<accession>A0A4U0VJ71</accession>
<protein>
    <recommendedName>
        <fullName evidence="3">Phosphoglycerate mutase</fullName>
    </recommendedName>
</protein>
<gene>
    <name evidence="1" type="ORF">B0A54_00541</name>
</gene>
<dbReference type="Gene3D" id="3.40.50.1240">
    <property type="entry name" value="Phosphoglycerate mutase-like"/>
    <property type="match status" value="1"/>
</dbReference>
<dbReference type="Pfam" id="PF00300">
    <property type="entry name" value="His_Phos_1"/>
    <property type="match status" value="1"/>
</dbReference>
<comment type="caution">
    <text evidence="1">The sequence shown here is derived from an EMBL/GenBank/DDBJ whole genome shotgun (WGS) entry which is preliminary data.</text>
</comment>
<sequence>MATERIALPNRYFGSPLVGCLQTANLTYHALSEATTATFPLTVSEGLREIHGVHSCDRHGSRASISSAFDFIDFDDDVPEVAGAWQQNHRETPDAAQGKLREWVERLSGEEKGPFISATTHTGAIRALYRAIGHPDVWVARGSLTPLMIKATSG</sequence>